<accession>A0A918Q8K3</accession>
<reference evidence="1" key="1">
    <citation type="journal article" date="2014" name="Int. J. Syst. Evol. Microbiol.">
        <title>Complete genome sequence of Corynebacterium casei LMG S-19264T (=DSM 44701T), isolated from a smear-ripened cheese.</title>
        <authorList>
            <consortium name="US DOE Joint Genome Institute (JGI-PGF)"/>
            <person name="Walter F."/>
            <person name="Albersmeier A."/>
            <person name="Kalinowski J."/>
            <person name="Ruckert C."/>
        </authorList>
    </citation>
    <scope>NUCLEOTIDE SEQUENCE</scope>
    <source>
        <strain evidence="1">JCM 4815</strain>
    </source>
</reference>
<dbReference type="EMBL" id="BMVW01000020">
    <property type="protein sequence ID" value="GGZ37950.1"/>
    <property type="molecule type" value="Genomic_DNA"/>
</dbReference>
<comment type="caution">
    <text evidence="1">The sequence shown here is derived from an EMBL/GenBank/DDBJ whole genome shotgun (WGS) entry which is preliminary data.</text>
</comment>
<evidence type="ECO:0000313" key="1">
    <source>
        <dbReference type="EMBL" id="GGZ37950.1"/>
    </source>
</evidence>
<sequence length="101" mass="10113">MSAVVRRGWAAFAVAVAGAGMVVVGAGSAAAYAPGGGGSLVSVKNLEQGQTYSAASPGTRTSRTFVYRDRSALVDASNARQGFSGQGMSPGVVNTDRFLGL</sequence>
<dbReference type="AlphaFoldDB" id="A0A918Q8K3"/>
<proteinExistence type="predicted"/>
<reference evidence="1" key="2">
    <citation type="submission" date="2020-09" db="EMBL/GenBank/DDBJ databases">
        <authorList>
            <person name="Sun Q."/>
            <person name="Ohkuma M."/>
        </authorList>
    </citation>
    <scope>NUCLEOTIDE SEQUENCE</scope>
    <source>
        <strain evidence="1">JCM 4815</strain>
    </source>
</reference>
<protein>
    <submittedName>
        <fullName evidence="1">Uncharacterized protein</fullName>
    </submittedName>
</protein>
<organism evidence="1 2">
    <name type="scientific">Streptomyces poonensis</name>
    <dbReference type="NCBI Taxonomy" id="68255"/>
    <lineage>
        <taxon>Bacteria</taxon>
        <taxon>Bacillati</taxon>
        <taxon>Actinomycetota</taxon>
        <taxon>Actinomycetes</taxon>
        <taxon>Kitasatosporales</taxon>
        <taxon>Streptomycetaceae</taxon>
        <taxon>Streptomyces</taxon>
    </lineage>
</organism>
<gene>
    <name evidence="1" type="ORF">GCM10010365_68410</name>
</gene>
<dbReference type="Proteomes" id="UP000622166">
    <property type="component" value="Unassembled WGS sequence"/>
</dbReference>
<evidence type="ECO:0000313" key="2">
    <source>
        <dbReference type="Proteomes" id="UP000622166"/>
    </source>
</evidence>
<name>A0A918Q8K3_9ACTN</name>
<keyword evidence="2" id="KW-1185">Reference proteome</keyword>